<feature type="compositionally biased region" description="Polar residues" evidence="1">
    <location>
        <begin position="1"/>
        <end position="10"/>
    </location>
</feature>
<dbReference type="Proteomes" id="UP000199161">
    <property type="component" value="Unassembled WGS sequence"/>
</dbReference>
<dbReference type="InterPro" id="IPR055951">
    <property type="entry name" value="DUF7529"/>
</dbReference>
<feature type="region of interest" description="Disordered" evidence="1">
    <location>
        <begin position="1"/>
        <end position="22"/>
    </location>
</feature>
<dbReference type="EMBL" id="FOKW01000006">
    <property type="protein sequence ID" value="SFC26434.1"/>
    <property type="molecule type" value="Genomic_DNA"/>
</dbReference>
<evidence type="ECO:0000256" key="1">
    <source>
        <dbReference type="SAM" id="MobiDB-lite"/>
    </source>
</evidence>
<dbReference type="RefSeq" id="WP_245758047.1">
    <property type="nucleotide sequence ID" value="NZ_FOKW01000006.1"/>
</dbReference>
<protein>
    <submittedName>
        <fullName evidence="2">Uncharacterized protein</fullName>
    </submittedName>
</protein>
<sequence>MTDVGNGNDSRGQRTPGGAAVKEAWQRTLEDMDALAAEREQQGWDVVIARAGNTAPTAPAERDDDRFGPSFVVPNNDAEEFAEAFERGDYPLYEVYRETVEDNVFLVVEYRDPDAETVIMIAGQYRLRDAPGMAQAAIDEDVIYTRVRTLDGTVLGSFKHDDYEKFVPDIERVANWHGDGTED</sequence>
<organism evidence="2 3">
    <name type="scientific">Natronobacterium haloterrestre</name>
    <name type="common">Halobiforma haloterrestris</name>
    <dbReference type="NCBI Taxonomy" id="148448"/>
    <lineage>
        <taxon>Archaea</taxon>
        <taxon>Methanobacteriati</taxon>
        <taxon>Methanobacteriota</taxon>
        <taxon>Stenosarchaea group</taxon>
        <taxon>Halobacteria</taxon>
        <taxon>Halobacteriales</taxon>
        <taxon>Natrialbaceae</taxon>
        <taxon>Natronobacterium</taxon>
    </lineage>
</organism>
<gene>
    <name evidence="2" type="ORF">SAMN05444422_106128</name>
</gene>
<keyword evidence="3" id="KW-1185">Reference proteome</keyword>
<proteinExistence type="predicted"/>
<accession>A0A1I1HR90</accession>
<dbReference type="AlphaFoldDB" id="A0A1I1HR90"/>
<evidence type="ECO:0000313" key="3">
    <source>
        <dbReference type="Proteomes" id="UP000199161"/>
    </source>
</evidence>
<dbReference type="Pfam" id="PF24373">
    <property type="entry name" value="DUF7529"/>
    <property type="match status" value="1"/>
</dbReference>
<name>A0A1I1HR90_NATHA</name>
<evidence type="ECO:0000313" key="2">
    <source>
        <dbReference type="EMBL" id="SFC26434.1"/>
    </source>
</evidence>
<reference evidence="3" key="1">
    <citation type="submission" date="2016-10" db="EMBL/GenBank/DDBJ databases">
        <authorList>
            <person name="Varghese N."/>
            <person name="Submissions S."/>
        </authorList>
    </citation>
    <scope>NUCLEOTIDE SEQUENCE [LARGE SCALE GENOMIC DNA]</scope>
    <source>
        <strain evidence="3">DSM 13078</strain>
    </source>
</reference>